<dbReference type="AlphaFoldDB" id="A0A0F7UKF2"/>
<feature type="region of interest" description="Disordered" evidence="1">
    <location>
        <begin position="671"/>
        <end position="704"/>
    </location>
</feature>
<feature type="compositionally biased region" description="Polar residues" evidence="1">
    <location>
        <begin position="807"/>
        <end position="825"/>
    </location>
</feature>
<accession>A0A0F7UKF2</accession>
<protein>
    <submittedName>
        <fullName evidence="2">Uncharacterized protein</fullName>
    </submittedName>
</protein>
<feature type="compositionally biased region" description="Basic and acidic residues" evidence="1">
    <location>
        <begin position="180"/>
        <end position="212"/>
    </location>
</feature>
<feature type="region of interest" description="Disordered" evidence="1">
    <location>
        <begin position="457"/>
        <end position="547"/>
    </location>
</feature>
<feature type="region of interest" description="Disordered" evidence="1">
    <location>
        <begin position="145"/>
        <end position="212"/>
    </location>
</feature>
<reference evidence="2" key="1">
    <citation type="journal article" date="2015" name="PLoS ONE">
        <title>Comprehensive Evaluation of Toxoplasma gondii VEG and Neospora caninum LIV Genomes with Tachyzoite Stage Transcriptome and Proteome Defines Novel Transcript Features.</title>
        <authorList>
            <person name="Ramaprasad A."/>
            <person name="Mourier T."/>
            <person name="Naeem R."/>
            <person name="Malas T.B."/>
            <person name="Moussa E."/>
            <person name="Panigrahi A."/>
            <person name="Vermont S.J."/>
            <person name="Otto T.D."/>
            <person name="Wastling J."/>
            <person name="Pain A."/>
        </authorList>
    </citation>
    <scope>NUCLEOTIDE SEQUENCE</scope>
    <source>
        <strain evidence="2">Liverpool</strain>
    </source>
</reference>
<organism evidence="2">
    <name type="scientific">Neospora caninum (strain Liverpool)</name>
    <dbReference type="NCBI Taxonomy" id="572307"/>
    <lineage>
        <taxon>Eukaryota</taxon>
        <taxon>Sar</taxon>
        <taxon>Alveolata</taxon>
        <taxon>Apicomplexa</taxon>
        <taxon>Conoidasida</taxon>
        <taxon>Coccidia</taxon>
        <taxon>Eucoccidiorida</taxon>
        <taxon>Eimeriorina</taxon>
        <taxon>Sarcocystidae</taxon>
        <taxon>Neospora</taxon>
    </lineage>
</organism>
<gene>
    <name evidence="2" type="ORF">BN1204_043735</name>
</gene>
<feature type="compositionally biased region" description="Polar residues" evidence="1">
    <location>
        <begin position="679"/>
        <end position="689"/>
    </location>
</feature>
<evidence type="ECO:0000313" key="2">
    <source>
        <dbReference type="EMBL" id="CEL68622.1"/>
    </source>
</evidence>
<proteinExistence type="predicted"/>
<evidence type="ECO:0000256" key="1">
    <source>
        <dbReference type="SAM" id="MobiDB-lite"/>
    </source>
</evidence>
<dbReference type="EMBL" id="LN714484">
    <property type="protein sequence ID" value="CEL68622.1"/>
    <property type="molecule type" value="Genomic_DNA"/>
</dbReference>
<name>A0A0F7UKF2_NEOCL</name>
<feature type="compositionally biased region" description="Basic and acidic residues" evidence="1">
    <location>
        <begin position="535"/>
        <end position="544"/>
    </location>
</feature>
<sequence>MDCCRRQMLLQATRRRQPGISIPLSRVMPSLSSAVSSFAPTEKISTAGPAGLFSPASAQTPALSRVCERPGCTSITGVFSYHTRTAQVQDSFFQGNALSLPPSFHLSRPASTRKKGLPLRSHRRCIRTARHVRCRVTLAAVEDAEPSKRAAGSCGPAEVTSSSATSRAALGDAQQTIEAALERHAPQEAENKTVRRKETGEGRTEARPRREGDRSWWYGALQRAFQREIREWFVQKKQGTLFHIWRAPGVVFASTKLVKSGVTPPPLSQWYFPASIDEQQLKSPSSLQSLFRLNHTQETDEEPEAPGAVGEQRDAHFGSSSFEESFPTCSLFFLSSSKSSAGFLMQQVVLHPETLYVAVAPDYDALFTLLRLAARAFCMDPCGFQQFPNLRVLCTHPLHVPSFLPNNLVNEVYIHLSDLPRSVASRSTSRCPLLSPSFLPQLYPRLRAGTNIFIGMETPHARPGAPSGEPEMSSGSITHRRTALGKENVEAPGPGRPGETSVHEPTEEAGDPAVQSGHESPQEGHAAGVLAQKPGTKESEEPSCRDTSLMWTPDAHVLRLLRVSGCVKGLEAADVALPRSLRVPSDARLYRTRHTCARAVVGSKNRTGTRSGSTNQRKGREFLFSVVGCDGSGDVEGECRDLKASASKGSKSLPPYHKRDHFGHFCDREITQGKEGPSVSANVNDSQSDCDYPEAHPKLENRSTLQQTNIPDVVAEDGSAILNRHDGPDSTSNWSIRAGPPGNQLQNKALEDMAAAEKGRILSPQESDGWFGIGPFVPTRWGRPLPVSQHEPGGTAPPRHAHCNDRSAGSSFHRSNKPTTNTNGGTRILRLATGGRILIREWLRDGKEERKRTNQQLLSHTDGKASLIQSGVDSQGRLLDDASDTSRIRVWTSRGTESGVSFQYVKLRKLAPCLPNFRLLEHCL</sequence>
<feature type="region of interest" description="Disordered" evidence="1">
    <location>
        <begin position="782"/>
        <end position="826"/>
    </location>
</feature>